<gene>
    <name evidence="3" type="ORF">ACFPBZ_00080</name>
</gene>
<organism evidence="3 4">
    <name type="scientific">Actinomycetospora atypica</name>
    <dbReference type="NCBI Taxonomy" id="1290095"/>
    <lineage>
        <taxon>Bacteria</taxon>
        <taxon>Bacillati</taxon>
        <taxon>Actinomycetota</taxon>
        <taxon>Actinomycetes</taxon>
        <taxon>Pseudonocardiales</taxon>
        <taxon>Pseudonocardiaceae</taxon>
        <taxon>Actinomycetospora</taxon>
    </lineage>
</organism>
<feature type="compositionally biased region" description="Polar residues" evidence="1">
    <location>
        <begin position="86"/>
        <end position="101"/>
    </location>
</feature>
<feature type="domain" description="Trypsin-co-occurring" evidence="2">
    <location>
        <begin position="10"/>
        <end position="90"/>
    </location>
</feature>
<evidence type="ECO:0000259" key="2">
    <source>
        <dbReference type="Pfam" id="PF19631"/>
    </source>
</evidence>
<dbReference type="Pfam" id="PF19631">
    <property type="entry name" value="Trypco2"/>
    <property type="match status" value="1"/>
</dbReference>
<accession>A0ABV9YFD7</accession>
<name>A0ABV9YFD7_9PSEU</name>
<protein>
    <submittedName>
        <fullName evidence="3">Trypco2 family protein</fullName>
    </submittedName>
</protein>
<evidence type="ECO:0000256" key="1">
    <source>
        <dbReference type="SAM" id="MobiDB-lite"/>
    </source>
</evidence>
<dbReference type="EMBL" id="JBHSIV010000001">
    <property type="protein sequence ID" value="MFC5060591.1"/>
    <property type="molecule type" value="Genomic_DNA"/>
</dbReference>
<keyword evidence="4" id="KW-1185">Reference proteome</keyword>
<sequence length="120" mass="12344">MADDEEPGLGLDTVLKALRHDLLEAQRDGDGDNTGLAVQSVQIELSVEVTRHTTASGEVGAKWFVLSGSASGEAGRDRTSTNRITLTLGPLSSGTDATPATTERPIAGADVSPGVIRDSG</sequence>
<dbReference type="RefSeq" id="WP_378033951.1">
    <property type="nucleotide sequence ID" value="NZ_JBHSIV010000001.1"/>
</dbReference>
<feature type="region of interest" description="Disordered" evidence="1">
    <location>
        <begin position="86"/>
        <end position="120"/>
    </location>
</feature>
<comment type="caution">
    <text evidence="3">The sequence shown here is derived from an EMBL/GenBank/DDBJ whole genome shotgun (WGS) entry which is preliminary data.</text>
</comment>
<evidence type="ECO:0000313" key="3">
    <source>
        <dbReference type="EMBL" id="MFC5060591.1"/>
    </source>
</evidence>
<evidence type="ECO:0000313" key="4">
    <source>
        <dbReference type="Proteomes" id="UP001595947"/>
    </source>
</evidence>
<dbReference type="Proteomes" id="UP001595947">
    <property type="component" value="Unassembled WGS sequence"/>
</dbReference>
<dbReference type="InterPro" id="IPR045608">
    <property type="entry name" value="Trypco2"/>
</dbReference>
<proteinExistence type="predicted"/>
<reference evidence="4" key="1">
    <citation type="journal article" date="2019" name="Int. J. Syst. Evol. Microbiol.">
        <title>The Global Catalogue of Microorganisms (GCM) 10K type strain sequencing project: providing services to taxonomists for standard genome sequencing and annotation.</title>
        <authorList>
            <consortium name="The Broad Institute Genomics Platform"/>
            <consortium name="The Broad Institute Genome Sequencing Center for Infectious Disease"/>
            <person name="Wu L."/>
            <person name="Ma J."/>
        </authorList>
    </citation>
    <scope>NUCLEOTIDE SEQUENCE [LARGE SCALE GENOMIC DNA]</scope>
    <source>
        <strain evidence="4">CGMCC 4.7093</strain>
    </source>
</reference>